<dbReference type="InterPro" id="IPR011992">
    <property type="entry name" value="EF-hand-dom_pair"/>
</dbReference>
<feature type="domain" description="EF-hand" evidence="4">
    <location>
        <begin position="116"/>
        <end position="147"/>
    </location>
</feature>
<feature type="domain" description="EF-hand" evidence="4">
    <location>
        <begin position="43"/>
        <end position="78"/>
    </location>
</feature>
<dbReference type="CDD" id="cd00051">
    <property type="entry name" value="EFh"/>
    <property type="match status" value="1"/>
</dbReference>
<dbReference type="PANTHER" id="PTHR34524">
    <property type="entry name" value="CALCYPHOSIN"/>
    <property type="match status" value="1"/>
</dbReference>
<dbReference type="PROSITE" id="PS50222">
    <property type="entry name" value="EF_HAND_2"/>
    <property type="match status" value="3"/>
</dbReference>
<proteinExistence type="predicted"/>
<feature type="domain" description="EF-hand" evidence="4">
    <location>
        <begin position="80"/>
        <end position="115"/>
    </location>
</feature>
<dbReference type="InterPro" id="IPR018247">
    <property type="entry name" value="EF_Hand_1_Ca_BS"/>
</dbReference>
<dbReference type="Pfam" id="PF13499">
    <property type="entry name" value="EF-hand_7"/>
    <property type="match status" value="1"/>
</dbReference>
<evidence type="ECO:0000313" key="5">
    <source>
        <dbReference type="EMBL" id="OMJ87438.1"/>
    </source>
</evidence>
<name>A0A1R2CEI8_9CILI</name>
<dbReference type="PANTHER" id="PTHR34524:SF6">
    <property type="entry name" value="CALCYPHOSINE LIKE"/>
    <property type="match status" value="1"/>
</dbReference>
<dbReference type="SUPFAM" id="SSF47473">
    <property type="entry name" value="EF-hand"/>
    <property type="match status" value="1"/>
</dbReference>
<evidence type="ECO:0000256" key="1">
    <source>
        <dbReference type="ARBA" id="ARBA00022723"/>
    </source>
</evidence>
<dbReference type="InterPro" id="IPR051581">
    <property type="entry name" value="Ca-bind"/>
</dbReference>
<keyword evidence="3" id="KW-0106">Calcium</keyword>
<gene>
    <name evidence="5" type="ORF">SteCoe_10856</name>
</gene>
<dbReference type="OrthoDB" id="26525at2759"/>
<protein>
    <recommendedName>
        <fullName evidence="4">EF-hand domain-containing protein</fullName>
    </recommendedName>
</protein>
<reference evidence="5 6" key="1">
    <citation type="submission" date="2016-11" db="EMBL/GenBank/DDBJ databases">
        <title>The macronuclear genome of Stentor coeruleus: a giant cell with tiny introns.</title>
        <authorList>
            <person name="Slabodnick M."/>
            <person name="Ruby J.G."/>
            <person name="Reiff S.B."/>
            <person name="Swart E.C."/>
            <person name="Gosai S."/>
            <person name="Prabakaran S."/>
            <person name="Witkowska E."/>
            <person name="Larue G.E."/>
            <person name="Fisher S."/>
            <person name="Freeman R.M."/>
            <person name="Gunawardena J."/>
            <person name="Chu W."/>
            <person name="Stover N.A."/>
            <person name="Gregory B.D."/>
            <person name="Nowacki M."/>
            <person name="Derisi J."/>
            <person name="Roy S.W."/>
            <person name="Marshall W.F."/>
            <person name="Sood P."/>
        </authorList>
    </citation>
    <scope>NUCLEOTIDE SEQUENCE [LARGE SCALE GENOMIC DNA]</scope>
    <source>
        <strain evidence="5">WM001</strain>
    </source>
</reference>
<sequence>MSSMSKKPKTPAEFIWFSLRLKSIDSASIEDVVYYVTESGYGEFSEEVTKALEIYDRQGKGKISQKDLQEIVDKNWDPFRSEEALTAIFNKFDKKGEGYLYAEDIVAAGQEHNIDVSLEEARRILEAMDYNQDGAIDVKEFKSVVKA</sequence>
<evidence type="ECO:0000259" key="4">
    <source>
        <dbReference type="PROSITE" id="PS50222"/>
    </source>
</evidence>
<organism evidence="5 6">
    <name type="scientific">Stentor coeruleus</name>
    <dbReference type="NCBI Taxonomy" id="5963"/>
    <lineage>
        <taxon>Eukaryota</taxon>
        <taxon>Sar</taxon>
        <taxon>Alveolata</taxon>
        <taxon>Ciliophora</taxon>
        <taxon>Postciliodesmatophora</taxon>
        <taxon>Heterotrichea</taxon>
        <taxon>Heterotrichida</taxon>
        <taxon>Stentoridae</taxon>
        <taxon>Stentor</taxon>
    </lineage>
</organism>
<keyword evidence="1" id="KW-0479">Metal-binding</keyword>
<evidence type="ECO:0000313" key="6">
    <source>
        <dbReference type="Proteomes" id="UP000187209"/>
    </source>
</evidence>
<dbReference type="AlphaFoldDB" id="A0A1R2CEI8"/>
<dbReference type="Proteomes" id="UP000187209">
    <property type="component" value="Unassembled WGS sequence"/>
</dbReference>
<dbReference type="Gene3D" id="1.10.238.10">
    <property type="entry name" value="EF-hand"/>
    <property type="match status" value="1"/>
</dbReference>
<comment type="caution">
    <text evidence="5">The sequence shown here is derived from an EMBL/GenBank/DDBJ whole genome shotgun (WGS) entry which is preliminary data.</text>
</comment>
<keyword evidence="2" id="KW-0677">Repeat</keyword>
<accession>A0A1R2CEI8</accession>
<keyword evidence="6" id="KW-1185">Reference proteome</keyword>
<dbReference type="PROSITE" id="PS00018">
    <property type="entry name" value="EF_HAND_1"/>
    <property type="match status" value="1"/>
</dbReference>
<evidence type="ECO:0000256" key="3">
    <source>
        <dbReference type="ARBA" id="ARBA00022837"/>
    </source>
</evidence>
<dbReference type="InterPro" id="IPR002048">
    <property type="entry name" value="EF_hand_dom"/>
</dbReference>
<evidence type="ECO:0000256" key="2">
    <source>
        <dbReference type="ARBA" id="ARBA00022737"/>
    </source>
</evidence>
<dbReference type="GO" id="GO:0005509">
    <property type="term" value="F:calcium ion binding"/>
    <property type="evidence" value="ECO:0007669"/>
    <property type="project" value="InterPro"/>
</dbReference>
<dbReference type="EMBL" id="MPUH01000177">
    <property type="protein sequence ID" value="OMJ87438.1"/>
    <property type="molecule type" value="Genomic_DNA"/>
</dbReference>